<dbReference type="Proteomes" id="UP001519307">
    <property type="component" value="Unassembled WGS sequence"/>
</dbReference>
<accession>A0ABS4KSY3</accession>
<gene>
    <name evidence="1" type="ORF">J2Z42_000624</name>
</gene>
<evidence type="ECO:0000313" key="1">
    <source>
        <dbReference type="EMBL" id="MBP2031959.1"/>
    </source>
</evidence>
<keyword evidence="2" id="KW-1185">Reference proteome</keyword>
<protein>
    <submittedName>
        <fullName evidence="1">Uncharacterized protein</fullName>
    </submittedName>
</protein>
<dbReference type="EMBL" id="JAGGLM010000002">
    <property type="protein sequence ID" value="MBP2031959.1"/>
    <property type="molecule type" value="Genomic_DNA"/>
</dbReference>
<sequence>MLKVNKEQEPKFLPKEINIVAKIENDKHELIKGIIDLA</sequence>
<comment type="caution">
    <text evidence="1">The sequence shown here is derived from an EMBL/GenBank/DDBJ whole genome shotgun (WGS) entry which is preliminary data.</text>
</comment>
<name>A0ABS4KSY3_9CLOT</name>
<proteinExistence type="predicted"/>
<reference evidence="1 2" key="1">
    <citation type="submission" date="2021-03" db="EMBL/GenBank/DDBJ databases">
        <title>Genomic Encyclopedia of Type Strains, Phase IV (KMG-IV): sequencing the most valuable type-strain genomes for metagenomic binning, comparative biology and taxonomic classification.</title>
        <authorList>
            <person name="Goeker M."/>
        </authorList>
    </citation>
    <scope>NUCLEOTIDE SEQUENCE [LARGE SCALE GENOMIC DNA]</scope>
    <source>
        <strain evidence="1 2">DSM 28783</strain>
    </source>
</reference>
<organism evidence="1 2">
    <name type="scientific">Clostridium algifaecis</name>
    <dbReference type="NCBI Taxonomy" id="1472040"/>
    <lineage>
        <taxon>Bacteria</taxon>
        <taxon>Bacillati</taxon>
        <taxon>Bacillota</taxon>
        <taxon>Clostridia</taxon>
        <taxon>Eubacteriales</taxon>
        <taxon>Clostridiaceae</taxon>
        <taxon>Clostridium</taxon>
    </lineage>
</organism>
<evidence type="ECO:0000313" key="2">
    <source>
        <dbReference type="Proteomes" id="UP001519307"/>
    </source>
</evidence>